<feature type="transmembrane region" description="Helical" evidence="1">
    <location>
        <begin position="36"/>
        <end position="61"/>
    </location>
</feature>
<evidence type="ECO:0000256" key="1">
    <source>
        <dbReference type="SAM" id="Phobius"/>
    </source>
</evidence>
<proteinExistence type="predicted"/>
<sequence>MAARTSLVPENLSLSRSVYVPDAPNSGMFGVPLGEFLYGAAFAVFGVATWGIGLGVAYLLYRRWRGDGPPGGDEE</sequence>
<dbReference type="Proteomes" id="UP001501425">
    <property type="component" value="Unassembled WGS sequence"/>
</dbReference>
<evidence type="ECO:0000313" key="2">
    <source>
        <dbReference type="EMBL" id="GAA0555461.1"/>
    </source>
</evidence>
<dbReference type="AlphaFoldDB" id="A0AAV3SWJ5"/>
<dbReference type="EMBL" id="BAAADQ010000016">
    <property type="protein sequence ID" value="GAA0555461.1"/>
    <property type="molecule type" value="Genomic_DNA"/>
</dbReference>
<name>A0AAV3SWJ5_9EURY</name>
<organism evidence="2 3">
    <name type="scientific">Halorubrum ejinorense</name>
    <dbReference type="NCBI Taxonomy" id="425309"/>
    <lineage>
        <taxon>Archaea</taxon>
        <taxon>Methanobacteriati</taxon>
        <taxon>Methanobacteriota</taxon>
        <taxon>Stenosarchaea group</taxon>
        <taxon>Halobacteria</taxon>
        <taxon>Halobacteriales</taxon>
        <taxon>Haloferacaceae</taxon>
        <taxon>Halorubrum</taxon>
    </lineage>
</organism>
<gene>
    <name evidence="2" type="ORF">GCM10008994_33190</name>
</gene>
<reference evidence="2" key="1">
    <citation type="journal article" date="2014" name="Int. J. Syst. Evol. Microbiol.">
        <title>Complete genome sequence of Corynebacterium casei LMG S-19264T (=DSM 44701T), isolated from a smear-ripened cheese.</title>
        <authorList>
            <consortium name="US DOE Joint Genome Institute (JGI-PGF)"/>
            <person name="Walter F."/>
            <person name="Albersmeier A."/>
            <person name="Kalinowski J."/>
            <person name="Ruckert C."/>
        </authorList>
    </citation>
    <scope>NUCLEOTIDE SEQUENCE</scope>
    <source>
        <strain evidence="2">JCM 14265</strain>
    </source>
</reference>
<comment type="caution">
    <text evidence="2">The sequence shown here is derived from an EMBL/GenBank/DDBJ whole genome shotgun (WGS) entry which is preliminary data.</text>
</comment>
<keyword evidence="1" id="KW-0472">Membrane</keyword>
<keyword evidence="1" id="KW-0812">Transmembrane</keyword>
<protein>
    <submittedName>
        <fullName evidence="2">Uncharacterized protein</fullName>
    </submittedName>
</protein>
<evidence type="ECO:0000313" key="3">
    <source>
        <dbReference type="Proteomes" id="UP001501425"/>
    </source>
</evidence>
<accession>A0AAV3SWJ5</accession>
<reference evidence="2" key="2">
    <citation type="submission" date="2023-12" db="EMBL/GenBank/DDBJ databases">
        <authorList>
            <person name="Sun Q."/>
            <person name="Inoue M."/>
        </authorList>
    </citation>
    <scope>NUCLEOTIDE SEQUENCE</scope>
    <source>
        <strain evidence="2">JCM 14265</strain>
    </source>
</reference>
<keyword evidence="1" id="KW-1133">Transmembrane helix</keyword>